<accession>A0A1I6SUT9</accession>
<evidence type="ECO:0000256" key="1">
    <source>
        <dbReference type="SAM" id="Phobius"/>
    </source>
</evidence>
<keyword evidence="1" id="KW-0812">Transmembrane</keyword>
<dbReference type="Proteomes" id="UP000198785">
    <property type="component" value="Unassembled WGS sequence"/>
</dbReference>
<feature type="transmembrane region" description="Helical" evidence="1">
    <location>
        <begin position="73"/>
        <end position="93"/>
    </location>
</feature>
<keyword evidence="3" id="KW-1185">Reference proteome</keyword>
<protein>
    <submittedName>
        <fullName evidence="2">Rod shape-determining protein MreD</fullName>
    </submittedName>
</protein>
<keyword evidence="1" id="KW-0472">Membrane</keyword>
<dbReference type="OrthoDB" id="1132160at2"/>
<feature type="transmembrane region" description="Helical" evidence="1">
    <location>
        <begin position="6"/>
        <end position="23"/>
    </location>
</feature>
<dbReference type="STRING" id="683125.SAMN05660206_10594"/>
<proteinExistence type="predicted"/>
<dbReference type="RefSeq" id="WP_093365190.1">
    <property type="nucleotide sequence ID" value="NZ_FOZZ01000005.1"/>
</dbReference>
<feature type="transmembrane region" description="Helical" evidence="1">
    <location>
        <begin position="114"/>
        <end position="134"/>
    </location>
</feature>
<organism evidence="2 3">
    <name type="scientific">Sphingobacterium wenxiniae</name>
    <dbReference type="NCBI Taxonomy" id="683125"/>
    <lineage>
        <taxon>Bacteria</taxon>
        <taxon>Pseudomonadati</taxon>
        <taxon>Bacteroidota</taxon>
        <taxon>Sphingobacteriia</taxon>
        <taxon>Sphingobacteriales</taxon>
        <taxon>Sphingobacteriaceae</taxon>
        <taxon>Sphingobacterium</taxon>
    </lineage>
</organism>
<dbReference type="EMBL" id="FOZZ01000005">
    <property type="protein sequence ID" value="SFS80638.1"/>
    <property type="molecule type" value="Genomic_DNA"/>
</dbReference>
<feature type="transmembrane region" description="Helical" evidence="1">
    <location>
        <begin position="35"/>
        <end position="61"/>
    </location>
</feature>
<keyword evidence="1" id="KW-1133">Transmembrane helix</keyword>
<reference evidence="2 3" key="1">
    <citation type="submission" date="2016-10" db="EMBL/GenBank/DDBJ databases">
        <authorList>
            <person name="de Groot N.N."/>
        </authorList>
    </citation>
    <scope>NUCLEOTIDE SEQUENCE [LARGE SCALE GENOMIC DNA]</scope>
    <source>
        <strain evidence="2 3">DSM 22789</strain>
    </source>
</reference>
<feature type="transmembrane region" description="Helical" evidence="1">
    <location>
        <begin position="140"/>
        <end position="166"/>
    </location>
</feature>
<gene>
    <name evidence="2" type="ORF">SAMN05660206_10594</name>
</gene>
<evidence type="ECO:0000313" key="3">
    <source>
        <dbReference type="Proteomes" id="UP000198785"/>
    </source>
</evidence>
<evidence type="ECO:0000313" key="2">
    <source>
        <dbReference type="EMBL" id="SFS80638.1"/>
    </source>
</evidence>
<sequence length="175" mass="19816">MGKVILYNIIRFVILIVLQAALFKNMGYYNLATPFPYILFIFLLPVGLPNLLLFLICFLTGLTLDAFYDSIGVHAAACVVLGLFRISFMRVTIEVDMQNSFITPSLSEMGIKWFLTYISIGTLVHQITVSFVEIFSFTNILYTLAGTIMSSIFTILLILLLSLLIYRKKSRVSNF</sequence>
<dbReference type="AlphaFoldDB" id="A0A1I6SUT9"/>
<name>A0A1I6SUT9_9SPHI</name>